<comment type="caution">
    <text evidence="2">The sequence shown here is derived from an EMBL/GenBank/DDBJ whole genome shotgun (WGS) entry which is preliminary data.</text>
</comment>
<gene>
    <name evidence="2" type="ORF">GPX89_08760</name>
</gene>
<evidence type="ECO:0000313" key="3">
    <source>
        <dbReference type="Proteomes" id="UP000466794"/>
    </source>
</evidence>
<keyword evidence="3" id="KW-1185">Reference proteome</keyword>
<dbReference type="AlphaFoldDB" id="A0A7K1USK8"/>
<evidence type="ECO:0000259" key="1">
    <source>
        <dbReference type="Pfam" id="PF20335"/>
    </source>
</evidence>
<reference evidence="2 3" key="1">
    <citation type="submission" date="2019-12" db="EMBL/GenBank/DDBJ databases">
        <title>Nocardia sp. nov. ET3-3 isolated from soil.</title>
        <authorList>
            <person name="Kanchanasin P."/>
            <person name="Tanasupawat S."/>
            <person name="Yuki M."/>
            <person name="Kudo T."/>
        </authorList>
    </citation>
    <scope>NUCLEOTIDE SEQUENCE [LARGE SCALE GENOMIC DNA]</scope>
    <source>
        <strain evidence="2 3">ET3-3</strain>
    </source>
</reference>
<dbReference type="Pfam" id="PF20335">
    <property type="entry name" value="DUF6630"/>
    <property type="match status" value="1"/>
</dbReference>
<organism evidence="2 3">
    <name type="scientific">Nocardia terrae</name>
    <dbReference type="NCBI Taxonomy" id="2675851"/>
    <lineage>
        <taxon>Bacteria</taxon>
        <taxon>Bacillati</taxon>
        <taxon>Actinomycetota</taxon>
        <taxon>Actinomycetes</taxon>
        <taxon>Mycobacteriales</taxon>
        <taxon>Nocardiaceae</taxon>
        <taxon>Nocardia</taxon>
    </lineage>
</organism>
<dbReference type="EMBL" id="WRPP01000001">
    <property type="protein sequence ID" value="MVU77336.1"/>
    <property type="molecule type" value="Genomic_DNA"/>
</dbReference>
<dbReference type="RefSeq" id="WP_157386695.1">
    <property type="nucleotide sequence ID" value="NZ_WRPP01000001.1"/>
</dbReference>
<proteinExistence type="predicted"/>
<protein>
    <recommendedName>
        <fullName evidence="1">DUF6630 domain-containing protein</fullName>
    </recommendedName>
</protein>
<accession>A0A7K1USK8</accession>
<sequence length="172" mass="19768">MIIGEEQRAALAGIVELLAPDLDSARERLEQLLEDAGEEDYFTPEEMLIDSLYGFDEDGEPFRSGLTYCDWKSYPDEIRDWLQDLPAYPQGLAWDWWDWSTVRDWDSSDLQDFLWPLADRCLELGVSLIGIYVDGDGYTLGFLKNDKVERFLELAALAEAQVRIYRSGSPMP</sequence>
<evidence type="ECO:0000313" key="2">
    <source>
        <dbReference type="EMBL" id="MVU77336.1"/>
    </source>
</evidence>
<feature type="domain" description="DUF6630" evidence="1">
    <location>
        <begin position="11"/>
        <end position="163"/>
    </location>
</feature>
<dbReference type="Proteomes" id="UP000466794">
    <property type="component" value="Unassembled WGS sequence"/>
</dbReference>
<name>A0A7K1USK8_9NOCA</name>
<dbReference type="InterPro" id="IPR046582">
    <property type="entry name" value="DUF6630"/>
</dbReference>